<keyword evidence="10" id="KW-1185">Reference proteome</keyword>
<dbReference type="SUPFAM" id="SSF53649">
    <property type="entry name" value="Alkaline phosphatase-like"/>
    <property type="match status" value="1"/>
</dbReference>
<keyword evidence="5 7" id="KW-1133">Transmembrane helix</keyword>
<keyword evidence="4 7" id="KW-0812">Transmembrane</keyword>
<feature type="domain" description="Sulfatase N-terminal" evidence="8">
    <location>
        <begin position="461"/>
        <end position="754"/>
    </location>
</feature>
<evidence type="ECO:0000256" key="3">
    <source>
        <dbReference type="ARBA" id="ARBA00022475"/>
    </source>
</evidence>
<feature type="transmembrane region" description="Helical" evidence="7">
    <location>
        <begin position="372"/>
        <end position="389"/>
    </location>
</feature>
<evidence type="ECO:0000256" key="1">
    <source>
        <dbReference type="ARBA" id="ARBA00004651"/>
    </source>
</evidence>
<organism evidence="9 10">
    <name type="scientific">Anaerostipes amylophilus</name>
    <dbReference type="NCBI Taxonomy" id="2981779"/>
    <lineage>
        <taxon>Bacteria</taxon>
        <taxon>Bacillati</taxon>
        <taxon>Bacillota</taxon>
        <taxon>Clostridia</taxon>
        <taxon>Lachnospirales</taxon>
        <taxon>Lachnospiraceae</taxon>
        <taxon>Anaerostipes</taxon>
    </lineage>
</organism>
<feature type="transmembrane region" description="Helical" evidence="7">
    <location>
        <begin position="204"/>
        <end position="223"/>
    </location>
</feature>
<evidence type="ECO:0000259" key="8">
    <source>
        <dbReference type="Pfam" id="PF00884"/>
    </source>
</evidence>
<comment type="pathway">
    <text evidence="2">Cell wall biogenesis; lipoteichoic acid biosynthesis.</text>
</comment>
<evidence type="ECO:0000313" key="10">
    <source>
        <dbReference type="Proteomes" id="UP001482154"/>
    </source>
</evidence>
<evidence type="ECO:0000256" key="5">
    <source>
        <dbReference type="ARBA" id="ARBA00022989"/>
    </source>
</evidence>
<dbReference type="Pfam" id="PF00884">
    <property type="entry name" value="Sulfatase"/>
    <property type="match status" value="1"/>
</dbReference>
<comment type="caution">
    <text evidence="9">The sequence shown here is derived from an EMBL/GenBank/DDBJ whole genome shotgun (WGS) entry which is preliminary data.</text>
</comment>
<evidence type="ECO:0000256" key="6">
    <source>
        <dbReference type="ARBA" id="ARBA00023136"/>
    </source>
</evidence>
<feature type="transmembrane region" description="Helical" evidence="7">
    <location>
        <begin position="343"/>
        <end position="360"/>
    </location>
</feature>
<name>A0ABV1IVX6_9FIRM</name>
<keyword evidence="3" id="KW-1003">Cell membrane</keyword>
<dbReference type="RefSeq" id="WP_349110875.1">
    <property type="nucleotide sequence ID" value="NZ_JBBNIN010000009.1"/>
</dbReference>
<reference evidence="9 10" key="1">
    <citation type="submission" date="2024-04" db="EMBL/GenBank/DDBJ databases">
        <title>Human intestinal bacterial collection.</title>
        <authorList>
            <person name="Pauvert C."/>
            <person name="Hitch T.C.A."/>
            <person name="Clavel T."/>
        </authorList>
    </citation>
    <scope>NUCLEOTIDE SEQUENCE [LARGE SCALE GENOMIC DNA]</scope>
    <source>
        <strain evidence="9 10">CLA-AA-H249</strain>
    </source>
</reference>
<keyword evidence="6 7" id="KW-0472">Membrane</keyword>
<dbReference type="PANTHER" id="PTHR47371:SF3">
    <property type="entry name" value="PHOSPHOGLYCEROL TRANSFERASE I"/>
    <property type="match status" value="1"/>
</dbReference>
<dbReference type="InterPro" id="IPR000917">
    <property type="entry name" value="Sulfatase_N"/>
</dbReference>
<feature type="transmembrane region" description="Helical" evidence="7">
    <location>
        <begin position="235"/>
        <end position="255"/>
    </location>
</feature>
<feature type="transmembrane region" description="Helical" evidence="7">
    <location>
        <begin position="291"/>
        <end position="310"/>
    </location>
</feature>
<feature type="transmembrane region" description="Helical" evidence="7">
    <location>
        <begin position="17"/>
        <end position="34"/>
    </location>
</feature>
<dbReference type="Gene3D" id="3.40.720.10">
    <property type="entry name" value="Alkaline Phosphatase, subunit A"/>
    <property type="match status" value="1"/>
</dbReference>
<dbReference type="InterPro" id="IPR050448">
    <property type="entry name" value="OpgB/LTA_synthase_biosynth"/>
</dbReference>
<gene>
    <name evidence="9" type="ORF">AAAU51_07495</name>
</gene>
<dbReference type="InterPro" id="IPR017850">
    <property type="entry name" value="Alkaline_phosphatase_core_sf"/>
</dbReference>
<dbReference type="EMBL" id="JBBNIN010000009">
    <property type="protein sequence ID" value="MEQ2711012.1"/>
    <property type="molecule type" value="Genomic_DNA"/>
</dbReference>
<accession>A0ABV1IVX6</accession>
<protein>
    <submittedName>
        <fullName evidence="9">Sulfatase-like hydrolase/transferase</fullName>
    </submittedName>
</protein>
<proteinExistence type="predicted"/>
<dbReference type="CDD" id="cd16015">
    <property type="entry name" value="LTA_synthase"/>
    <property type="match status" value="1"/>
</dbReference>
<evidence type="ECO:0000256" key="7">
    <source>
        <dbReference type="SAM" id="Phobius"/>
    </source>
</evidence>
<evidence type="ECO:0000256" key="2">
    <source>
        <dbReference type="ARBA" id="ARBA00004936"/>
    </source>
</evidence>
<evidence type="ECO:0000256" key="4">
    <source>
        <dbReference type="ARBA" id="ARBA00022692"/>
    </source>
</evidence>
<feature type="transmembrane region" description="Helical" evidence="7">
    <location>
        <begin position="267"/>
        <end position="285"/>
    </location>
</feature>
<evidence type="ECO:0000313" key="9">
    <source>
        <dbReference type="EMBL" id="MEQ2711012.1"/>
    </source>
</evidence>
<comment type="subcellular location">
    <subcellularLocation>
        <location evidence="1">Cell membrane</location>
        <topology evidence="1">Multi-pass membrane protein</topology>
    </subcellularLocation>
</comment>
<sequence length="828" mass="94811">MSERNGKNKIHNIINKAMKGVVVFALFLFIIFVLKNKAEFSEKIAKGGPDKEISQIAVTGNDEIVQKFKATYDNIQSFTFMIDRNQSYKRAGSISVNIKDSKGKSVYHVTKDLLDVDGMRNIQPSLKTSRYTSQKWYSLIVNKDIKKGDTYTLTIKARGIKKDHPLYLYTSKEMGKIYEPAVINGKSQKDFHIRMRVWTNRIDVSAIIMTVAIAVALMAIILIPLKLPEKWNKRFSWILFIVNPWIAFYMVEKVFYNPISVMKPLTFALNVLWYYIIYAVLLMLFNRIKWALMIGNIFFYGAAIANYFVLAFRGNPITPADIYAVGTAMDVADHYVLSFDKPAIIATIILLGLCVIACKLETFKAFTIKKRLVAIVITAIVIVASSVHMTKVDDLAKNGIKVNLFNQKNGYLKNGYILSFILNVQYTLVSQPDGYNPQTVNKIADNYQVTTGKNKTLKQKPNVVVIMNETFADLNVVNHIKTNKEVMPFINSLKENTIKGHMLVSVFGGGTSNSEYEFLTGNSVSTLPLNGNAYTQFIKYKVPSLASQLKQEGYDTMAFHPYKANGWNRNTVYPLLGFDKFIDETSMNPNGEKFRGWYSDSEDYNKIIDVFNKKESGKPLFFFNVTIQNHGGYYVKDTKFKEEIKIQDEKATDTANRYLSLIHESDRAFEKIINYFKQQKEPTIVVMFGDHQPKLPDSFYELLYGKSLNNLSLKELQKKYKVPFIIWANYDIDEASDMENVSANYLSSMMLEQTNLKLSRYNEYLLNLRKTIPALNANGYVDKDGKDHEFSEKNKYTKLINEYHYLQYNSLMDTKHVSNTLFSVGNGK</sequence>
<dbReference type="Proteomes" id="UP001482154">
    <property type="component" value="Unassembled WGS sequence"/>
</dbReference>
<dbReference type="PANTHER" id="PTHR47371">
    <property type="entry name" value="LIPOTEICHOIC ACID SYNTHASE"/>
    <property type="match status" value="1"/>
</dbReference>